<evidence type="ECO:0000256" key="4">
    <source>
        <dbReference type="ARBA" id="ARBA00023172"/>
    </source>
</evidence>
<dbReference type="PANTHER" id="PTHR30563">
    <property type="entry name" value="DNA RECOMBINATION PROTEIN RMUC"/>
    <property type="match status" value="1"/>
</dbReference>
<comment type="caution">
    <text evidence="7">The sequence shown here is derived from an EMBL/GenBank/DDBJ whole genome shotgun (WGS) entry which is preliminary data.</text>
</comment>
<sequence length="416" mass="47602">MSIEAVIFIVLGVQFILILYLIFQLFKKSSNSSKLENELLEFRTLMEKQMQANRSEIQQGLIQQFSLVFESLRANAKDQAEVLKDFGQLFRQNVQEFNELQKEKFQELVQKQERMLASTEERLDKMRETVDEKLQKTLEARLGQSFELVSKQLLAVQKGLGEMQSLATGVGDLKRVLSNVKSRGVMGEYQLQGILENVLSPDQYAFNVSVKEGNAERVEFAIKMPGSQENEPVFLPIDAKFPQETYYRLLDAYDVGDKILIETARQELFKAIRKSALDISQKYIHPPYTTDFALLFLPMESLYAEVIRDSQLAQSLQRDYKIVVTGPTTLAAMLNSLQMGFRTLAIQQRSSEVWKVLGAVKSEFNKFGDLISKAQKKISEAHTDLDHLIGTRTRVIQRKLKEVEALPEEEGQKLLE</sequence>
<evidence type="ECO:0000313" key="7">
    <source>
        <dbReference type="EMBL" id="MFD2201101.1"/>
    </source>
</evidence>
<name>A0ABW5B6S5_9BACT</name>
<dbReference type="InterPro" id="IPR003798">
    <property type="entry name" value="DNA_recombination_RmuC"/>
</dbReference>
<evidence type="ECO:0000313" key="8">
    <source>
        <dbReference type="Proteomes" id="UP001597414"/>
    </source>
</evidence>
<accession>A0ABW5B6S5</accession>
<evidence type="ECO:0000256" key="3">
    <source>
        <dbReference type="ARBA" id="ARBA00023054"/>
    </source>
</evidence>
<gene>
    <name evidence="7" type="ORF">ACFSKV_05960</name>
</gene>
<comment type="function">
    <text evidence="1">Involved in DNA recombination.</text>
</comment>
<keyword evidence="3 5" id="KW-0175">Coiled coil</keyword>
<keyword evidence="6" id="KW-1133">Transmembrane helix</keyword>
<reference evidence="8" key="1">
    <citation type="journal article" date="2019" name="Int. J. Syst. Evol. Microbiol.">
        <title>The Global Catalogue of Microorganisms (GCM) 10K type strain sequencing project: providing services to taxonomists for standard genome sequencing and annotation.</title>
        <authorList>
            <consortium name="The Broad Institute Genomics Platform"/>
            <consortium name="The Broad Institute Genome Sequencing Center for Infectious Disease"/>
            <person name="Wu L."/>
            <person name="Ma J."/>
        </authorList>
    </citation>
    <scope>NUCLEOTIDE SEQUENCE [LARGE SCALE GENOMIC DNA]</scope>
    <source>
        <strain evidence="8">KCTC 19812</strain>
    </source>
</reference>
<keyword evidence="6" id="KW-0472">Membrane</keyword>
<dbReference type="Proteomes" id="UP001597414">
    <property type="component" value="Unassembled WGS sequence"/>
</dbReference>
<proteinExistence type="inferred from homology"/>
<dbReference type="EMBL" id="JBHUIV010000010">
    <property type="protein sequence ID" value="MFD2201101.1"/>
    <property type="molecule type" value="Genomic_DNA"/>
</dbReference>
<keyword evidence="8" id="KW-1185">Reference proteome</keyword>
<dbReference type="Pfam" id="PF02646">
    <property type="entry name" value="RmuC"/>
    <property type="match status" value="1"/>
</dbReference>
<protein>
    <submittedName>
        <fullName evidence="7">DNA recombination protein RmuC</fullName>
    </submittedName>
</protein>
<dbReference type="RefSeq" id="WP_380801002.1">
    <property type="nucleotide sequence ID" value="NZ_JBHUIV010000010.1"/>
</dbReference>
<evidence type="ECO:0000256" key="2">
    <source>
        <dbReference type="ARBA" id="ARBA00009840"/>
    </source>
</evidence>
<keyword evidence="4" id="KW-0233">DNA recombination</keyword>
<comment type="similarity">
    <text evidence="2">Belongs to the RmuC family.</text>
</comment>
<evidence type="ECO:0000256" key="6">
    <source>
        <dbReference type="SAM" id="Phobius"/>
    </source>
</evidence>
<feature type="transmembrane region" description="Helical" evidence="6">
    <location>
        <begin position="6"/>
        <end position="26"/>
    </location>
</feature>
<organism evidence="7 8">
    <name type="scientific">Shivajiella indica</name>
    <dbReference type="NCBI Taxonomy" id="872115"/>
    <lineage>
        <taxon>Bacteria</taxon>
        <taxon>Pseudomonadati</taxon>
        <taxon>Bacteroidota</taxon>
        <taxon>Cytophagia</taxon>
        <taxon>Cytophagales</taxon>
        <taxon>Cyclobacteriaceae</taxon>
        <taxon>Shivajiella</taxon>
    </lineage>
</organism>
<evidence type="ECO:0000256" key="1">
    <source>
        <dbReference type="ARBA" id="ARBA00003416"/>
    </source>
</evidence>
<dbReference type="PANTHER" id="PTHR30563:SF0">
    <property type="entry name" value="DNA RECOMBINATION PROTEIN RMUC"/>
    <property type="match status" value="1"/>
</dbReference>
<keyword evidence="6" id="KW-0812">Transmembrane</keyword>
<evidence type="ECO:0000256" key="5">
    <source>
        <dbReference type="SAM" id="Coils"/>
    </source>
</evidence>
<feature type="coiled-coil region" evidence="5">
    <location>
        <begin position="102"/>
        <end position="136"/>
    </location>
</feature>